<protein>
    <submittedName>
        <fullName evidence="2">Uncharacterized protein</fullName>
    </submittedName>
</protein>
<evidence type="ECO:0000313" key="2">
    <source>
        <dbReference type="EMBL" id="PPQ38660.1"/>
    </source>
</evidence>
<organism evidence="2 3">
    <name type="scientific">Rhodopila globiformis</name>
    <name type="common">Rhodopseudomonas globiformis</name>
    <dbReference type="NCBI Taxonomy" id="1071"/>
    <lineage>
        <taxon>Bacteria</taxon>
        <taxon>Pseudomonadati</taxon>
        <taxon>Pseudomonadota</taxon>
        <taxon>Alphaproteobacteria</taxon>
        <taxon>Acetobacterales</taxon>
        <taxon>Acetobacteraceae</taxon>
        <taxon>Rhodopila</taxon>
    </lineage>
</organism>
<keyword evidence="1" id="KW-1133">Transmembrane helix</keyword>
<sequence length="101" mass="11096">MTQMAHATEARLMNYRAELIGKLAAVVHELGKVVLVVTIFLALYQGGMLAYLLYVDKMPFAEARTTIQTGSFLLDYGVAVGIALFIAIKIGQRALVKQLPR</sequence>
<accession>A0A2S6NNF7</accession>
<feature type="transmembrane region" description="Helical" evidence="1">
    <location>
        <begin position="33"/>
        <end position="53"/>
    </location>
</feature>
<evidence type="ECO:0000313" key="3">
    <source>
        <dbReference type="Proteomes" id="UP000239724"/>
    </source>
</evidence>
<dbReference type="AlphaFoldDB" id="A0A2S6NNF7"/>
<keyword evidence="1" id="KW-0812">Transmembrane</keyword>
<dbReference type="Proteomes" id="UP000239724">
    <property type="component" value="Unassembled WGS sequence"/>
</dbReference>
<feature type="transmembrane region" description="Helical" evidence="1">
    <location>
        <begin position="73"/>
        <end position="91"/>
    </location>
</feature>
<keyword evidence="3" id="KW-1185">Reference proteome</keyword>
<name>A0A2S6NNF7_RHOGL</name>
<evidence type="ECO:0000256" key="1">
    <source>
        <dbReference type="SAM" id="Phobius"/>
    </source>
</evidence>
<proteinExistence type="predicted"/>
<keyword evidence="1" id="KW-0472">Membrane</keyword>
<dbReference type="EMBL" id="NHRY01000038">
    <property type="protein sequence ID" value="PPQ38660.1"/>
    <property type="molecule type" value="Genomic_DNA"/>
</dbReference>
<comment type="caution">
    <text evidence="2">The sequence shown here is derived from an EMBL/GenBank/DDBJ whole genome shotgun (WGS) entry which is preliminary data.</text>
</comment>
<reference evidence="2 3" key="1">
    <citation type="journal article" date="2018" name="Arch. Microbiol.">
        <title>New insights into the metabolic potential of the phototrophic purple bacterium Rhodopila globiformis DSM 161(T) from its draft genome sequence and evidence for a vanadium-dependent nitrogenase.</title>
        <authorList>
            <person name="Imhoff J.F."/>
            <person name="Rahn T."/>
            <person name="Kunzel S."/>
            <person name="Neulinger S.C."/>
        </authorList>
    </citation>
    <scope>NUCLEOTIDE SEQUENCE [LARGE SCALE GENOMIC DNA]</scope>
    <source>
        <strain evidence="2 3">DSM 161</strain>
    </source>
</reference>
<gene>
    <name evidence="2" type="ORF">CCS01_02105</name>
</gene>